<keyword evidence="5" id="KW-0663">Pyridoxal phosphate</keyword>
<dbReference type="InterPro" id="IPR010970">
    <property type="entry name" value="Cys_dSase_SufS"/>
</dbReference>
<dbReference type="InterPro" id="IPR016454">
    <property type="entry name" value="Cysteine_dSase"/>
</dbReference>
<dbReference type="InterPro" id="IPR015424">
    <property type="entry name" value="PyrdxlP-dep_Trfase"/>
</dbReference>
<evidence type="ECO:0000259" key="7">
    <source>
        <dbReference type="Pfam" id="PF00266"/>
    </source>
</evidence>
<dbReference type="NCBIfam" id="TIGR01979">
    <property type="entry name" value="sufS"/>
    <property type="match status" value="1"/>
</dbReference>
<keyword evidence="8" id="KW-0456">Lyase</keyword>
<name>A0A2X3L0W3_9BACT</name>
<dbReference type="EC" id="2.8.1.7" evidence="3"/>
<evidence type="ECO:0000256" key="2">
    <source>
        <dbReference type="ARBA" id="ARBA00010447"/>
    </source>
</evidence>
<dbReference type="EMBL" id="LS483254">
    <property type="protein sequence ID" value="SQD93296.1"/>
    <property type="molecule type" value="Genomic_DNA"/>
</dbReference>
<organism evidence="8 9">
    <name type="scientific">Candidatus Bipolaricaulis anaerobius</name>
    <dbReference type="NCBI Taxonomy" id="2026885"/>
    <lineage>
        <taxon>Bacteria</taxon>
        <taxon>Candidatus Bipolaricaulota</taxon>
        <taxon>Candidatus Bipolaricaulia</taxon>
        <taxon>Candidatus Bipolaricaulales</taxon>
        <taxon>Candidatus Bipolaricaulaceae</taxon>
        <taxon>Candidatus Bipolaricaulis</taxon>
    </lineage>
</organism>
<dbReference type="GO" id="GO:0006534">
    <property type="term" value="P:cysteine metabolic process"/>
    <property type="evidence" value="ECO:0007669"/>
    <property type="project" value="InterPro"/>
</dbReference>
<comment type="cofactor">
    <cofactor evidence="1">
        <name>pyridoxal 5'-phosphate</name>
        <dbReference type="ChEBI" id="CHEBI:597326"/>
    </cofactor>
</comment>
<evidence type="ECO:0000256" key="1">
    <source>
        <dbReference type="ARBA" id="ARBA00001933"/>
    </source>
</evidence>
<dbReference type="Gene3D" id="3.40.640.10">
    <property type="entry name" value="Type I PLP-dependent aspartate aminotransferase-like (Major domain)"/>
    <property type="match status" value="1"/>
</dbReference>
<proteinExistence type="inferred from homology"/>
<gene>
    <name evidence="8" type="primary">sufS</name>
    <name evidence="8" type="ORF">BARAN1_1274</name>
</gene>
<evidence type="ECO:0000256" key="3">
    <source>
        <dbReference type="ARBA" id="ARBA00012239"/>
    </source>
</evidence>
<dbReference type="InterPro" id="IPR000192">
    <property type="entry name" value="Aminotrans_V_dom"/>
</dbReference>
<evidence type="ECO:0000256" key="4">
    <source>
        <dbReference type="ARBA" id="ARBA00022679"/>
    </source>
</evidence>
<evidence type="ECO:0000256" key="5">
    <source>
        <dbReference type="ARBA" id="ARBA00022898"/>
    </source>
</evidence>
<dbReference type="GO" id="GO:0031071">
    <property type="term" value="F:cysteine desulfurase activity"/>
    <property type="evidence" value="ECO:0007669"/>
    <property type="project" value="UniProtKB-EC"/>
</dbReference>
<protein>
    <recommendedName>
        <fullName evidence="3">cysteine desulfurase</fullName>
        <ecNumber evidence="3">2.8.1.7</ecNumber>
    </recommendedName>
</protein>
<dbReference type="Gene3D" id="3.90.1150.10">
    <property type="entry name" value="Aspartate Aminotransferase, domain 1"/>
    <property type="match status" value="1"/>
</dbReference>
<dbReference type="KEGG" id="bana:BARAN1_1274"/>
<dbReference type="PANTHER" id="PTHR43586:SF8">
    <property type="entry name" value="CYSTEINE DESULFURASE 1, CHLOROPLASTIC"/>
    <property type="match status" value="1"/>
</dbReference>
<accession>A0A2X3L0W3</accession>
<dbReference type="CDD" id="cd06453">
    <property type="entry name" value="SufS_like"/>
    <property type="match status" value="1"/>
</dbReference>
<feature type="domain" description="Aminotransferase class V" evidence="7">
    <location>
        <begin position="22"/>
        <end position="392"/>
    </location>
</feature>
<dbReference type="InterPro" id="IPR015421">
    <property type="entry name" value="PyrdxlP-dep_Trfase_major"/>
</dbReference>
<dbReference type="GO" id="GO:0016829">
    <property type="term" value="F:lyase activity"/>
    <property type="evidence" value="ECO:0007669"/>
    <property type="project" value="UniProtKB-KW"/>
</dbReference>
<dbReference type="PANTHER" id="PTHR43586">
    <property type="entry name" value="CYSTEINE DESULFURASE"/>
    <property type="match status" value="1"/>
</dbReference>
<dbReference type="Proteomes" id="UP000249818">
    <property type="component" value="Chromosome BARAN1"/>
</dbReference>
<comment type="similarity">
    <text evidence="2">Belongs to the class-V pyridoxal-phosphate-dependent aminotransferase family. Csd subfamily.</text>
</comment>
<dbReference type="GO" id="GO:0030170">
    <property type="term" value="F:pyridoxal phosphate binding"/>
    <property type="evidence" value="ECO:0007669"/>
    <property type="project" value="InterPro"/>
</dbReference>
<dbReference type="SUPFAM" id="SSF53383">
    <property type="entry name" value="PLP-dependent transferases"/>
    <property type="match status" value="1"/>
</dbReference>
<dbReference type="Pfam" id="PF00266">
    <property type="entry name" value="Aminotran_5"/>
    <property type="match status" value="1"/>
</dbReference>
<evidence type="ECO:0000256" key="6">
    <source>
        <dbReference type="ARBA" id="ARBA00050776"/>
    </source>
</evidence>
<dbReference type="PIRSF" id="PIRSF005572">
    <property type="entry name" value="NifS"/>
    <property type="match status" value="1"/>
</dbReference>
<reference evidence="9" key="1">
    <citation type="submission" date="2018-05" db="EMBL/GenBank/DDBJ databases">
        <authorList>
            <person name="Hao L."/>
        </authorList>
    </citation>
    <scope>NUCLEOTIDE SEQUENCE [LARGE SCALE GENOMIC DNA]</scope>
</reference>
<keyword evidence="4 8" id="KW-0808">Transferase</keyword>
<dbReference type="OrthoDB" id="9804366at2"/>
<evidence type="ECO:0000313" key="9">
    <source>
        <dbReference type="Proteomes" id="UP000249818"/>
    </source>
</evidence>
<dbReference type="InterPro" id="IPR015422">
    <property type="entry name" value="PyrdxlP-dep_Trfase_small"/>
</dbReference>
<comment type="catalytic activity">
    <reaction evidence="6">
        <text>(sulfur carrier)-H + L-cysteine = (sulfur carrier)-SH + L-alanine</text>
        <dbReference type="Rhea" id="RHEA:43892"/>
        <dbReference type="Rhea" id="RHEA-COMP:14737"/>
        <dbReference type="Rhea" id="RHEA-COMP:14739"/>
        <dbReference type="ChEBI" id="CHEBI:29917"/>
        <dbReference type="ChEBI" id="CHEBI:35235"/>
        <dbReference type="ChEBI" id="CHEBI:57972"/>
        <dbReference type="ChEBI" id="CHEBI:64428"/>
        <dbReference type="EC" id="2.8.1.7"/>
    </reaction>
</comment>
<sequence>MDERIRDDFPILRRHEHGKPLVYLDSAATSMKPGAVIEAEADFYRKSYANVRRGVYELAAEATDLYEGARAKVASFIGARPDEVVFTRGTTEALNLAAWGLGETYVDPGDEVLVTEMEHHANLLPWQEMARRQGAHLRAAAVTQDGELDRDDLRRKLSPRTKVLALAHVSNVLGTVNPVAEVAAEAHRAGTRVVVDAAQSVPHLPVDVRELGADLVAFSGHKMLGPTGIGILWGRNDLLSELPPLLTGGEMVREVWLNWATWDSPPARFEGGTPPIAQAIGLGAAADYLRAIGMDEVRRHGEELTALALDGLLGRPYVTVYGPRDPALRGSLVSFSVAGIHPHDVATLLDQEGIAIRAGHHCAQPLHRRFGIPASCRASFYVYTTPDEVERFLAALDRVWEALR</sequence>
<dbReference type="AlphaFoldDB" id="A0A2X3L0W3"/>
<evidence type="ECO:0000313" key="8">
    <source>
        <dbReference type="EMBL" id="SQD93296.1"/>
    </source>
</evidence>
<dbReference type="RefSeq" id="WP_122031679.1">
    <property type="nucleotide sequence ID" value="NZ_LS483254.1"/>
</dbReference>
<keyword evidence="9" id="KW-1185">Reference proteome</keyword>